<accession>A0AA48KD12</accession>
<dbReference type="EMBL" id="AP027081">
    <property type="protein sequence ID" value="BDU77734.1"/>
    <property type="molecule type" value="Genomic_DNA"/>
</dbReference>
<evidence type="ECO:0000313" key="3">
    <source>
        <dbReference type="EMBL" id="BDU77734.1"/>
    </source>
</evidence>
<protein>
    <recommendedName>
        <fullName evidence="2">DUF2914 domain-containing protein</fullName>
    </recommendedName>
</protein>
<dbReference type="Proteomes" id="UP001228113">
    <property type="component" value="Chromosome"/>
</dbReference>
<gene>
    <name evidence="3" type="ORF">METESE_26920</name>
</gene>
<evidence type="ECO:0000259" key="2">
    <source>
        <dbReference type="Pfam" id="PF11141"/>
    </source>
</evidence>
<proteinExistence type="predicted"/>
<keyword evidence="1" id="KW-0732">Signal</keyword>
<evidence type="ECO:0000313" key="4">
    <source>
        <dbReference type="Proteomes" id="UP001228113"/>
    </source>
</evidence>
<dbReference type="Pfam" id="PF11141">
    <property type="entry name" value="DUF2914"/>
    <property type="match status" value="1"/>
</dbReference>
<feature type="chain" id="PRO_5041436467" description="DUF2914 domain-containing protein" evidence="1">
    <location>
        <begin position="25"/>
        <end position="140"/>
    </location>
</feature>
<dbReference type="RefSeq" id="WP_316410398.1">
    <property type="nucleotide sequence ID" value="NZ_AP027081.1"/>
</dbReference>
<reference evidence="3" key="1">
    <citation type="journal article" date="2023" name="Int. J. Syst. Evol. Microbiol.">
        <title>Mesoterricola silvestris gen. nov., sp. nov., Mesoterricola sediminis sp. nov., Geothrix oryzae sp. nov., Geothrix edaphica sp. nov., Geothrix rubra sp. nov., and Geothrix limicola sp. nov., six novel members of Acidobacteriota isolated from soils.</title>
        <authorList>
            <person name="Itoh H."/>
            <person name="Sugisawa Y."/>
            <person name="Mise K."/>
            <person name="Xu Z."/>
            <person name="Kuniyasu M."/>
            <person name="Ushijima N."/>
            <person name="Kawano K."/>
            <person name="Kobayashi E."/>
            <person name="Shiratori Y."/>
            <person name="Masuda Y."/>
            <person name="Senoo K."/>
        </authorList>
    </citation>
    <scope>NUCLEOTIDE SEQUENCE</scope>
    <source>
        <strain evidence="3">W786</strain>
    </source>
</reference>
<dbReference type="AlphaFoldDB" id="A0AA48KD12"/>
<sequence length="140" mass="14845">MSLRSVLPVLLCAALAQAVPAARAAEGAATEAEVKACTGVEKFAPTGEATAFKVAPGTRIYAWARVQGEAGRVAEGTQVFVAFSRDGKELFRQALALPHVPYRTQAYRTFRKGDEGAWTVEVLDAEGKALGKAAFDVAFE</sequence>
<dbReference type="InterPro" id="IPR022606">
    <property type="entry name" value="DUF2914"/>
</dbReference>
<feature type="domain" description="DUF2914" evidence="2">
    <location>
        <begin position="77"/>
        <end position="137"/>
    </location>
</feature>
<feature type="signal peptide" evidence="1">
    <location>
        <begin position="1"/>
        <end position="24"/>
    </location>
</feature>
<evidence type="ECO:0000256" key="1">
    <source>
        <dbReference type="SAM" id="SignalP"/>
    </source>
</evidence>
<dbReference type="KEGG" id="msea:METESE_26920"/>
<organism evidence="3 4">
    <name type="scientific">Mesoterricola sediminis</name>
    <dbReference type="NCBI Taxonomy" id="2927980"/>
    <lineage>
        <taxon>Bacteria</taxon>
        <taxon>Pseudomonadati</taxon>
        <taxon>Acidobacteriota</taxon>
        <taxon>Holophagae</taxon>
        <taxon>Holophagales</taxon>
        <taxon>Holophagaceae</taxon>
        <taxon>Mesoterricola</taxon>
    </lineage>
</organism>
<keyword evidence="4" id="KW-1185">Reference proteome</keyword>
<name>A0AA48KD12_9BACT</name>